<organism evidence="9 10">
    <name type="scientific">Marinomonas phaeophyticola</name>
    <dbReference type="NCBI Taxonomy" id="3004091"/>
    <lineage>
        <taxon>Bacteria</taxon>
        <taxon>Pseudomonadati</taxon>
        <taxon>Pseudomonadota</taxon>
        <taxon>Gammaproteobacteria</taxon>
        <taxon>Oceanospirillales</taxon>
        <taxon>Oceanospirillaceae</taxon>
        <taxon>Marinomonas</taxon>
    </lineage>
</organism>
<evidence type="ECO:0000256" key="1">
    <source>
        <dbReference type="ARBA" id="ARBA00004651"/>
    </source>
</evidence>
<evidence type="ECO:0000256" key="2">
    <source>
        <dbReference type="ARBA" id="ARBA00010145"/>
    </source>
</evidence>
<dbReference type="RefSeq" id="WP_269124782.1">
    <property type="nucleotide sequence ID" value="NZ_JAPUBN010000013.1"/>
</dbReference>
<protein>
    <submittedName>
        <fullName evidence="9">AEC family transporter</fullName>
    </submittedName>
</protein>
<proteinExistence type="inferred from homology"/>
<comment type="caution">
    <text evidence="9">The sequence shown here is derived from an EMBL/GenBank/DDBJ whole genome shotgun (WGS) entry which is preliminary data.</text>
</comment>
<comment type="subcellular location">
    <subcellularLocation>
        <location evidence="1">Cell membrane</location>
        <topology evidence="1">Multi-pass membrane protein</topology>
    </subcellularLocation>
</comment>
<evidence type="ECO:0000313" key="10">
    <source>
        <dbReference type="Proteomes" id="UP001149719"/>
    </source>
</evidence>
<evidence type="ECO:0000313" key="9">
    <source>
        <dbReference type="EMBL" id="MCZ2721755.1"/>
    </source>
</evidence>
<dbReference type="PANTHER" id="PTHR36838">
    <property type="entry name" value="AUXIN EFFLUX CARRIER FAMILY PROTEIN"/>
    <property type="match status" value="1"/>
</dbReference>
<dbReference type="PANTHER" id="PTHR36838:SF1">
    <property type="entry name" value="SLR1864 PROTEIN"/>
    <property type="match status" value="1"/>
</dbReference>
<keyword evidence="10" id="KW-1185">Reference proteome</keyword>
<keyword evidence="4" id="KW-1003">Cell membrane</keyword>
<dbReference type="Pfam" id="PF03547">
    <property type="entry name" value="Mem_trans"/>
    <property type="match status" value="1"/>
</dbReference>
<evidence type="ECO:0000256" key="5">
    <source>
        <dbReference type="ARBA" id="ARBA00022692"/>
    </source>
</evidence>
<sequence>MDASSSVYLKIFETVFPLFAIVLVGFFYARARPTDMSIPNRVNMSVFIPALVFSVMASKNFQIADYQTLIVACTVIIIGSGLVVWPICRLFGISGKTLLPPMMFNNSGNLGVPLFVLAFGESALPIAVILFLTENILHFTLGMYLMNPRTNPLNIVKMPMVLATILGFFWSLNGWHLPVALSVPIDMIGQIAIPLMLFSLGVRMTQVDLKNWKIGALGGILCPLSGLIALMIWNMIAPLNETDFTYLLIFACLPPAVLNYMVAELYQQEPQKVASIVLIGNLFSLLVIPLVLFFVL</sequence>
<dbReference type="InterPro" id="IPR004776">
    <property type="entry name" value="Mem_transp_PIN-like"/>
</dbReference>
<reference evidence="9" key="1">
    <citation type="submission" date="2022-12" db="EMBL/GenBank/DDBJ databases">
        <title>Marinomonas 15G1-11 sp. nov, isolated from marine algae.</title>
        <authorList>
            <person name="Butt M."/>
            <person name="Choi D.G."/>
            <person name="Kim J.M."/>
            <person name="Lee J.K."/>
            <person name="Baek J.H."/>
            <person name="Jeon C.O."/>
        </authorList>
    </citation>
    <scope>NUCLEOTIDE SEQUENCE</scope>
    <source>
        <strain evidence="9">15G1-11</strain>
    </source>
</reference>
<feature type="transmembrane region" description="Helical" evidence="8">
    <location>
        <begin position="69"/>
        <end position="92"/>
    </location>
</feature>
<feature type="transmembrane region" description="Helical" evidence="8">
    <location>
        <begin position="274"/>
        <end position="295"/>
    </location>
</feature>
<evidence type="ECO:0000256" key="6">
    <source>
        <dbReference type="ARBA" id="ARBA00022989"/>
    </source>
</evidence>
<feature type="transmembrane region" description="Helical" evidence="8">
    <location>
        <begin position="41"/>
        <end position="57"/>
    </location>
</feature>
<feature type="transmembrane region" description="Helical" evidence="8">
    <location>
        <begin position="214"/>
        <end position="232"/>
    </location>
</feature>
<dbReference type="Gene3D" id="1.20.1530.20">
    <property type="match status" value="1"/>
</dbReference>
<keyword evidence="7 8" id="KW-0472">Membrane</keyword>
<keyword evidence="5 8" id="KW-0812">Transmembrane</keyword>
<feature type="transmembrane region" description="Helical" evidence="8">
    <location>
        <begin position="112"/>
        <end position="132"/>
    </location>
</feature>
<feature type="transmembrane region" description="Helical" evidence="8">
    <location>
        <begin position="244"/>
        <end position="262"/>
    </location>
</feature>
<comment type="similarity">
    <text evidence="2">Belongs to the auxin efflux carrier (TC 2.A.69) family.</text>
</comment>
<feature type="transmembrane region" description="Helical" evidence="8">
    <location>
        <begin position="153"/>
        <end position="173"/>
    </location>
</feature>
<feature type="transmembrane region" description="Helical" evidence="8">
    <location>
        <begin position="7"/>
        <end position="29"/>
    </location>
</feature>
<dbReference type="Proteomes" id="UP001149719">
    <property type="component" value="Unassembled WGS sequence"/>
</dbReference>
<evidence type="ECO:0000256" key="4">
    <source>
        <dbReference type="ARBA" id="ARBA00022475"/>
    </source>
</evidence>
<evidence type="ECO:0000256" key="8">
    <source>
        <dbReference type="SAM" id="Phobius"/>
    </source>
</evidence>
<feature type="transmembrane region" description="Helical" evidence="8">
    <location>
        <begin position="179"/>
        <end position="202"/>
    </location>
</feature>
<dbReference type="EMBL" id="JAPUBN010000013">
    <property type="protein sequence ID" value="MCZ2721755.1"/>
    <property type="molecule type" value="Genomic_DNA"/>
</dbReference>
<keyword evidence="3" id="KW-0813">Transport</keyword>
<accession>A0ABT4JU58</accession>
<gene>
    <name evidence="9" type="ORF">O1D97_08840</name>
</gene>
<evidence type="ECO:0000256" key="7">
    <source>
        <dbReference type="ARBA" id="ARBA00023136"/>
    </source>
</evidence>
<name>A0ABT4JU58_9GAMM</name>
<keyword evidence="6 8" id="KW-1133">Transmembrane helix</keyword>
<dbReference type="InterPro" id="IPR038770">
    <property type="entry name" value="Na+/solute_symporter_sf"/>
</dbReference>
<evidence type="ECO:0000256" key="3">
    <source>
        <dbReference type="ARBA" id="ARBA00022448"/>
    </source>
</evidence>